<dbReference type="AlphaFoldDB" id="A0A1N6GX93"/>
<evidence type="ECO:0000256" key="3">
    <source>
        <dbReference type="ARBA" id="ARBA00023237"/>
    </source>
</evidence>
<feature type="region of interest" description="Disordered" evidence="4">
    <location>
        <begin position="628"/>
        <end position="690"/>
    </location>
</feature>
<dbReference type="PANTHER" id="PTHR47234:SF1">
    <property type="entry name" value="TONB-DEPENDENT RECEPTOR"/>
    <property type="match status" value="1"/>
</dbReference>
<dbReference type="Proteomes" id="UP000185192">
    <property type="component" value="Unassembled WGS sequence"/>
</dbReference>
<evidence type="ECO:0000256" key="5">
    <source>
        <dbReference type="SAM" id="SignalP"/>
    </source>
</evidence>
<evidence type="ECO:0000256" key="2">
    <source>
        <dbReference type="ARBA" id="ARBA00023136"/>
    </source>
</evidence>
<dbReference type="GO" id="GO:0009279">
    <property type="term" value="C:cell outer membrane"/>
    <property type="evidence" value="ECO:0007669"/>
    <property type="project" value="UniProtKB-SubCell"/>
</dbReference>
<proteinExistence type="predicted"/>
<protein>
    <submittedName>
        <fullName evidence="6">TonB-dependent Receptor Plug Domain</fullName>
    </submittedName>
</protein>
<comment type="subcellular location">
    <subcellularLocation>
        <location evidence="1">Cell outer membrane</location>
    </subcellularLocation>
</comment>
<gene>
    <name evidence="6" type="ORF">SAMN02745824_3032</name>
</gene>
<dbReference type="InterPro" id="IPR037066">
    <property type="entry name" value="Plug_dom_sf"/>
</dbReference>
<keyword evidence="5" id="KW-0732">Signal</keyword>
<feature type="signal peptide" evidence="5">
    <location>
        <begin position="1"/>
        <end position="34"/>
    </location>
</feature>
<evidence type="ECO:0000256" key="1">
    <source>
        <dbReference type="ARBA" id="ARBA00004442"/>
    </source>
</evidence>
<evidence type="ECO:0000313" key="7">
    <source>
        <dbReference type="Proteomes" id="UP000185192"/>
    </source>
</evidence>
<dbReference type="EMBL" id="FSQW01000002">
    <property type="protein sequence ID" value="SIO12183.1"/>
    <property type="molecule type" value="Genomic_DNA"/>
</dbReference>
<dbReference type="InterPro" id="IPR036942">
    <property type="entry name" value="Beta-barrel_TonB_sf"/>
</dbReference>
<feature type="compositionally biased region" description="Polar residues" evidence="4">
    <location>
        <begin position="661"/>
        <end position="672"/>
    </location>
</feature>
<feature type="chain" id="PRO_5013111200" evidence="5">
    <location>
        <begin position="35"/>
        <end position="845"/>
    </location>
</feature>
<name>A0A1N6GX93_9SPHN</name>
<dbReference type="PANTHER" id="PTHR47234">
    <property type="match status" value="1"/>
</dbReference>
<dbReference type="Gene3D" id="2.170.130.10">
    <property type="entry name" value="TonB-dependent receptor, plug domain"/>
    <property type="match status" value="1"/>
</dbReference>
<feature type="compositionally biased region" description="Basic residues" evidence="4">
    <location>
        <begin position="632"/>
        <end position="646"/>
    </location>
</feature>
<dbReference type="STRING" id="1123272.SAMN02745824_3032"/>
<keyword evidence="3" id="KW-0998">Cell outer membrane</keyword>
<organism evidence="6 7">
    <name type="scientific">Parasphingorhabdus marina DSM 22363</name>
    <dbReference type="NCBI Taxonomy" id="1123272"/>
    <lineage>
        <taxon>Bacteria</taxon>
        <taxon>Pseudomonadati</taxon>
        <taxon>Pseudomonadota</taxon>
        <taxon>Alphaproteobacteria</taxon>
        <taxon>Sphingomonadales</taxon>
        <taxon>Sphingomonadaceae</taxon>
        <taxon>Parasphingorhabdus</taxon>
    </lineage>
</organism>
<keyword evidence="6" id="KW-0675">Receptor</keyword>
<dbReference type="SUPFAM" id="SSF56935">
    <property type="entry name" value="Porins"/>
    <property type="match status" value="1"/>
</dbReference>
<evidence type="ECO:0000313" key="6">
    <source>
        <dbReference type="EMBL" id="SIO12183.1"/>
    </source>
</evidence>
<evidence type="ECO:0000256" key="4">
    <source>
        <dbReference type="SAM" id="MobiDB-lite"/>
    </source>
</evidence>
<reference evidence="7" key="1">
    <citation type="submission" date="2016-11" db="EMBL/GenBank/DDBJ databases">
        <authorList>
            <person name="Varghese N."/>
            <person name="Submissions S."/>
        </authorList>
    </citation>
    <scope>NUCLEOTIDE SEQUENCE [LARGE SCALE GENOMIC DNA]</scope>
    <source>
        <strain evidence="7">DSM 22363</strain>
    </source>
</reference>
<dbReference type="Gene3D" id="2.40.170.20">
    <property type="entry name" value="TonB-dependent receptor, beta-barrel domain"/>
    <property type="match status" value="2"/>
</dbReference>
<keyword evidence="7" id="KW-1185">Reference proteome</keyword>
<dbReference type="RefSeq" id="WP_084192728.1">
    <property type="nucleotide sequence ID" value="NZ_FSQW01000002.1"/>
</dbReference>
<accession>A0A1N6GX93</accession>
<keyword evidence="2" id="KW-0472">Membrane</keyword>
<sequence>MPRFTSVVPDIVDRRMLKAAGLASLAFLPSPGLAQSDGNDVNPDDDIVVIAEFPRGSVVTDIPPVLELDAGDIDSFGASSVEDLLEAISSQTSSSRGRGSGRPVVLINGQRTSGFREVRDLPPEAIKNVQVFPEELAVQYGFRPDQRVINFILKEDYTGFSLEAEAGLPERGGQTYQEYESNLTRIGKNSRINLNLEYEQNGAITEAERGIVQDDAGAAVDLGQFRTLAPAEKTLEFNGNYSRTFENGTALSVNGDYKFEQSRALRGLAGASLAVPASSPFAVSPADETVERFFPELGALRRRVETHTGQAGFALNGTVSDWRWSLTGEYVYTREDTDTDQSGDTGALQAAVDAGTVDPFADGIGSLLGPGRTDRARSVSRDIDTQATASGTLFMLPAGPLTTTLRGGYDRNSLDSRDITDGIVTRNKLSRDIFSTGINIDIPLADENIDVKDAIGELSINGNLGYSELSDFGGLVEFGFGLNWEPLNGLVFSATAIGEDAAPEITQLGNPLIVTPNVTVFDFTNGETVLVDITTGGNFALPAEKRRDIKLAANYRPEWLDDLTLLAEYNRTNSTNVASSFPLLTPEIEAAFPDRVTRDGTGQLIAIDRRPVSYSTVRSDNIRYGFTFSKRFGQRRGNRPGGRPRRERGPNADETPPPGSESRSAGRPQQNARPGGRGGRPGGRRPGGRWRVTLYHTVNLEDRILIRPGVQELDLLDGSATGSDGGTPRHKFELSGGWFNKGIGFRVRGEHVSSTRVDGGLTGSDLRFSDLTTLNLRMFVNLNDRGNLTEKVKFLQNSRIALRIDNLFDDIQTVRDASGVVPLSYQPGFVDPVGRYFEISFRKRF</sequence>
<dbReference type="OrthoDB" id="7224136at2"/>